<feature type="transmembrane region" description="Helical" evidence="7">
    <location>
        <begin position="215"/>
        <end position="234"/>
    </location>
</feature>
<keyword evidence="6 7" id="KW-0472">Membrane</keyword>
<feature type="transmembrane region" description="Helical" evidence="7">
    <location>
        <begin position="273"/>
        <end position="292"/>
    </location>
</feature>
<dbReference type="InterPro" id="IPR005614">
    <property type="entry name" value="NrfD-like"/>
</dbReference>
<keyword evidence="4 7" id="KW-0812">Transmembrane</keyword>
<feature type="transmembrane region" description="Helical" evidence="7">
    <location>
        <begin position="50"/>
        <end position="71"/>
    </location>
</feature>
<sequence>MDVTWGMPIQEHLPWAGMIALYLFLAGIAGGGFLTASLTDLFNKNRSEQLIKSGALIAPIAIVLGLGLLVVDLSRPLTFWKLLIYINTHSVMSIGTFIISTFVTFAFIYAFLVWGKSFSSKGGLGATIAKLAGKFSALRKPVALLGAVLALSTTTYTGFLLSAVSTNALWSVPFLGLVGVPFLAVLFLISGVSTGLAATLIGAAKEEGLGLYKKVDVVLIVLEIILLMVLFLSVNPLYFTGTMANLFWIGVMMIGLMLPLVLSVYGMIKDRHWVLPVYGAVIVGGLCLRYFIVFSGQML</sequence>
<dbReference type="InterPro" id="IPR052049">
    <property type="entry name" value="Electron_transfer_protein"/>
</dbReference>
<evidence type="ECO:0000313" key="8">
    <source>
        <dbReference type="EMBL" id="AGA70367.1"/>
    </source>
</evidence>
<dbReference type="Pfam" id="PF03916">
    <property type="entry name" value="NrfD"/>
    <property type="match status" value="1"/>
</dbReference>
<keyword evidence="5 7" id="KW-1133">Transmembrane helix</keyword>
<dbReference type="STRING" id="871963.Desdi_2960"/>
<feature type="transmembrane region" description="Helical" evidence="7">
    <location>
        <begin position="91"/>
        <end position="114"/>
    </location>
</feature>
<evidence type="ECO:0000256" key="3">
    <source>
        <dbReference type="ARBA" id="ARBA00022475"/>
    </source>
</evidence>
<comment type="subcellular location">
    <subcellularLocation>
        <location evidence="1">Cell membrane</location>
        <topology evidence="1">Multi-pass membrane protein</topology>
    </subcellularLocation>
</comment>
<dbReference type="Proteomes" id="UP000010797">
    <property type="component" value="Chromosome"/>
</dbReference>
<protein>
    <submittedName>
        <fullName evidence="8">Formate-dependent nitrite reductase, membrane component</fullName>
    </submittedName>
</protein>
<evidence type="ECO:0000313" key="9">
    <source>
        <dbReference type="Proteomes" id="UP000010797"/>
    </source>
</evidence>
<feature type="transmembrane region" description="Helical" evidence="7">
    <location>
        <begin position="142"/>
        <end position="164"/>
    </location>
</feature>
<evidence type="ECO:0000256" key="5">
    <source>
        <dbReference type="ARBA" id="ARBA00022989"/>
    </source>
</evidence>
<accession>L0FAW7</accession>
<dbReference type="RefSeq" id="WP_015263328.1">
    <property type="nucleotide sequence ID" value="NC_019903.1"/>
</dbReference>
<dbReference type="KEGG" id="ddl:Desdi_2960"/>
<evidence type="ECO:0000256" key="7">
    <source>
        <dbReference type="SAM" id="Phobius"/>
    </source>
</evidence>
<evidence type="ECO:0000256" key="4">
    <source>
        <dbReference type="ARBA" id="ARBA00022692"/>
    </source>
</evidence>
<dbReference type="OrthoDB" id="9778963at2"/>
<dbReference type="AlphaFoldDB" id="L0FAW7"/>
<dbReference type="HOGENOM" id="CLU_045348_1_2_9"/>
<keyword evidence="3" id="KW-1003">Cell membrane</keyword>
<feature type="transmembrane region" description="Helical" evidence="7">
    <location>
        <begin position="15"/>
        <end position="38"/>
    </location>
</feature>
<evidence type="ECO:0000256" key="2">
    <source>
        <dbReference type="ARBA" id="ARBA00008929"/>
    </source>
</evidence>
<reference evidence="9" key="1">
    <citation type="submission" date="2012-02" db="EMBL/GenBank/DDBJ databases">
        <title>Complete sequence of Desulfitobacterium dichloroeliminans LMG P-21439.</title>
        <authorList>
            <person name="Lucas S."/>
            <person name="Han J."/>
            <person name="Lapidus A."/>
            <person name="Cheng J.-F."/>
            <person name="Goodwin L."/>
            <person name="Pitluck S."/>
            <person name="Peters L."/>
            <person name="Ovchinnikova G."/>
            <person name="Teshima H."/>
            <person name="Detter J.C."/>
            <person name="Han C."/>
            <person name="Tapia R."/>
            <person name="Land M."/>
            <person name="Hauser L."/>
            <person name="Kyrpides N."/>
            <person name="Ivanova N."/>
            <person name="Pagani I."/>
            <person name="Kruse T."/>
            <person name="de Vos W.M."/>
            <person name="Boon N."/>
            <person name="Smidt H."/>
            <person name="Woyke T."/>
        </authorList>
    </citation>
    <scope>NUCLEOTIDE SEQUENCE [LARGE SCALE GENOMIC DNA]</scope>
    <source>
        <strain evidence="9">LMG P-21439 / DCA1</strain>
    </source>
</reference>
<evidence type="ECO:0000256" key="1">
    <source>
        <dbReference type="ARBA" id="ARBA00004651"/>
    </source>
</evidence>
<feature type="transmembrane region" description="Helical" evidence="7">
    <location>
        <begin position="170"/>
        <end position="203"/>
    </location>
</feature>
<dbReference type="eggNOG" id="COG3301">
    <property type="taxonomic scope" value="Bacteria"/>
</dbReference>
<comment type="similarity">
    <text evidence="2">Belongs to the NrfD family.</text>
</comment>
<organism evidence="8 9">
    <name type="scientific">Desulfitobacterium dichloroeliminans (strain LMG P-21439 / DCA1)</name>
    <dbReference type="NCBI Taxonomy" id="871963"/>
    <lineage>
        <taxon>Bacteria</taxon>
        <taxon>Bacillati</taxon>
        <taxon>Bacillota</taxon>
        <taxon>Clostridia</taxon>
        <taxon>Eubacteriales</taxon>
        <taxon>Desulfitobacteriaceae</taxon>
        <taxon>Desulfitobacterium</taxon>
    </lineage>
</organism>
<dbReference type="PANTHER" id="PTHR34856">
    <property type="entry name" value="PROTEIN NRFD"/>
    <property type="match status" value="1"/>
</dbReference>
<name>L0FAW7_DESDL</name>
<dbReference type="EMBL" id="CP003344">
    <property type="protein sequence ID" value="AGA70367.1"/>
    <property type="molecule type" value="Genomic_DNA"/>
</dbReference>
<gene>
    <name evidence="8" type="ordered locus">Desdi_2960</name>
</gene>
<dbReference type="Gene3D" id="1.20.1630.10">
    <property type="entry name" value="Formate dehydrogenase/DMSO reductase domain"/>
    <property type="match status" value="1"/>
</dbReference>
<dbReference type="PANTHER" id="PTHR34856:SF2">
    <property type="entry name" value="PROTEIN NRFD"/>
    <property type="match status" value="1"/>
</dbReference>
<proteinExistence type="inferred from homology"/>
<evidence type="ECO:0000256" key="6">
    <source>
        <dbReference type="ARBA" id="ARBA00023136"/>
    </source>
</evidence>
<keyword evidence="9" id="KW-1185">Reference proteome</keyword>
<feature type="transmembrane region" description="Helical" evidence="7">
    <location>
        <begin position="246"/>
        <end position="266"/>
    </location>
</feature>
<dbReference type="GO" id="GO:0005886">
    <property type="term" value="C:plasma membrane"/>
    <property type="evidence" value="ECO:0007669"/>
    <property type="project" value="UniProtKB-SubCell"/>
</dbReference>